<gene>
    <name evidence="1" type="ORF">PYW07_006639</name>
</gene>
<evidence type="ECO:0000313" key="1">
    <source>
        <dbReference type="EMBL" id="KAJ8728943.1"/>
    </source>
</evidence>
<dbReference type="AlphaFoldDB" id="A0AAD8DWY2"/>
<accession>A0AAD8DWY2</accession>
<evidence type="ECO:0000313" key="2">
    <source>
        <dbReference type="Proteomes" id="UP001231518"/>
    </source>
</evidence>
<reference evidence="1" key="1">
    <citation type="submission" date="2023-03" db="EMBL/GenBank/DDBJ databases">
        <title>Chromosome-level genomes of two armyworms, Mythimna separata and Mythimna loreyi, provide insights into the biosynthesis and reception of sex pheromones.</title>
        <authorList>
            <person name="Zhao H."/>
        </authorList>
    </citation>
    <scope>NUCLEOTIDE SEQUENCE</scope>
    <source>
        <strain evidence="1">BeijingLab</strain>
        <tissue evidence="1">Pupa</tissue>
    </source>
</reference>
<proteinExistence type="predicted"/>
<keyword evidence="2" id="KW-1185">Reference proteome</keyword>
<organism evidence="1 2">
    <name type="scientific">Mythimna separata</name>
    <name type="common">Oriental armyworm</name>
    <name type="synonym">Pseudaletia separata</name>
    <dbReference type="NCBI Taxonomy" id="271217"/>
    <lineage>
        <taxon>Eukaryota</taxon>
        <taxon>Metazoa</taxon>
        <taxon>Ecdysozoa</taxon>
        <taxon>Arthropoda</taxon>
        <taxon>Hexapoda</taxon>
        <taxon>Insecta</taxon>
        <taxon>Pterygota</taxon>
        <taxon>Neoptera</taxon>
        <taxon>Endopterygota</taxon>
        <taxon>Lepidoptera</taxon>
        <taxon>Glossata</taxon>
        <taxon>Ditrysia</taxon>
        <taxon>Noctuoidea</taxon>
        <taxon>Noctuidae</taxon>
        <taxon>Noctuinae</taxon>
        <taxon>Hadenini</taxon>
        <taxon>Mythimna</taxon>
    </lineage>
</organism>
<name>A0AAD8DWY2_MYTSE</name>
<comment type="caution">
    <text evidence="1">The sequence shown here is derived from an EMBL/GenBank/DDBJ whole genome shotgun (WGS) entry which is preliminary data.</text>
</comment>
<dbReference type="Proteomes" id="UP001231518">
    <property type="component" value="Chromosome 19"/>
</dbReference>
<protein>
    <submittedName>
        <fullName evidence="1">Uncharacterized protein</fullName>
    </submittedName>
</protein>
<dbReference type="EMBL" id="JARGEI010000007">
    <property type="protein sequence ID" value="KAJ8728943.1"/>
    <property type="molecule type" value="Genomic_DNA"/>
</dbReference>
<sequence>METPQNLPRRGKTLFSLLQLQEYGFEHIKNAYVQGLRALREYTEAHLVEELRTADTQKKLDISSKWNDSDQMKILSDTETLSAFIDLDLTKAQYMYLKNLTNDRKCCIFPPYYKIQEIKRSCYPPSCTIEITNTYAKVINIHD</sequence>